<dbReference type="SUPFAM" id="SSF90123">
    <property type="entry name" value="ABC transporter transmembrane region"/>
    <property type="match status" value="1"/>
</dbReference>
<gene>
    <name evidence="6" type="ORF">TPC1_12602</name>
</gene>
<sequence length="79" mass="8615">SETTKSVNTQGSLANILFTDTIKIQFFARNLTLLISIPLEMIIAIIFLGTYISGISLVCLTIVLLVMPITTLSIKTLSK</sequence>
<evidence type="ECO:0000256" key="2">
    <source>
        <dbReference type="ARBA" id="ARBA00022989"/>
    </source>
</evidence>
<dbReference type="InterPro" id="IPR011527">
    <property type="entry name" value="ABC1_TM_dom"/>
</dbReference>
<feature type="transmembrane region" description="Helical" evidence="4">
    <location>
        <begin position="31"/>
        <end position="49"/>
    </location>
</feature>
<proteinExistence type="predicted"/>
<dbReference type="EMBL" id="GDID01001940">
    <property type="protein sequence ID" value="JAP94666.1"/>
    <property type="molecule type" value="Transcribed_RNA"/>
</dbReference>
<dbReference type="GO" id="GO:0016020">
    <property type="term" value="C:membrane"/>
    <property type="evidence" value="ECO:0007669"/>
    <property type="project" value="InterPro"/>
</dbReference>
<feature type="non-terminal residue" evidence="6">
    <location>
        <position position="79"/>
    </location>
</feature>
<accession>A0A146KGT2</accession>
<keyword evidence="1 4" id="KW-0812">Transmembrane</keyword>
<feature type="domain" description="ABC transmembrane type-1" evidence="5">
    <location>
        <begin position="8"/>
        <end position="79"/>
    </location>
</feature>
<evidence type="ECO:0000313" key="6">
    <source>
        <dbReference type="EMBL" id="JAP94666.1"/>
    </source>
</evidence>
<evidence type="ECO:0000256" key="3">
    <source>
        <dbReference type="ARBA" id="ARBA00023136"/>
    </source>
</evidence>
<dbReference type="GO" id="GO:0005524">
    <property type="term" value="F:ATP binding"/>
    <property type="evidence" value="ECO:0007669"/>
    <property type="project" value="InterPro"/>
</dbReference>
<dbReference type="AlphaFoldDB" id="A0A146KGT2"/>
<dbReference type="Gene3D" id="1.20.1560.10">
    <property type="entry name" value="ABC transporter type 1, transmembrane domain"/>
    <property type="match status" value="1"/>
</dbReference>
<evidence type="ECO:0000259" key="5">
    <source>
        <dbReference type="PROSITE" id="PS50929"/>
    </source>
</evidence>
<keyword evidence="2 4" id="KW-1133">Transmembrane helix</keyword>
<dbReference type="PROSITE" id="PS50929">
    <property type="entry name" value="ABC_TM1F"/>
    <property type="match status" value="1"/>
</dbReference>
<keyword evidence="3 4" id="KW-0472">Membrane</keyword>
<feature type="transmembrane region" description="Helical" evidence="4">
    <location>
        <begin position="55"/>
        <end position="74"/>
    </location>
</feature>
<evidence type="ECO:0000256" key="1">
    <source>
        <dbReference type="ARBA" id="ARBA00022692"/>
    </source>
</evidence>
<protein>
    <submittedName>
        <fullName evidence="6">Multidrug resistance-associated protein</fullName>
    </submittedName>
</protein>
<dbReference type="GO" id="GO:0140359">
    <property type="term" value="F:ABC-type transporter activity"/>
    <property type="evidence" value="ECO:0007669"/>
    <property type="project" value="InterPro"/>
</dbReference>
<feature type="non-terminal residue" evidence="6">
    <location>
        <position position="1"/>
    </location>
</feature>
<evidence type="ECO:0000256" key="4">
    <source>
        <dbReference type="SAM" id="Phobius"/>
    </source>
</evidence>
<name>A0A146KGT2_9EUKA</name>
<organism evidence="6">
    <name type="scientific">Trepomonas sp. PC1</name>
    <dbReference type="NCBI Taxonomy" id="1076344"/>
    <lineage>
        <taxon>Eukaryota</taxon>
        <taxon>Metamonada</taxon>
        <taxon>Diplomonadida</taxon>
        <taxon>Hexamitidae</taxon>
        <taxon>Hexamitinae</taxon>
        <taxon>Trepomonas</taxon>
    </lineage>
</organism>
<dbReference type="InterPro" id="IPR036640">
    <property type="entry name" value="ABC1_TM_sf"/>
</dbReference>
<reference evidence="6" key="1">
    <citation type="submission" date="2015-07" db="EMBL/GenBank/DDBJ databases">
        <title>Adaptation to a free-living lifestyle via gene acquisitions in the diplomonad Trepomonas sp. PC1.</title>
        <authorList>
            <person name="Xu F."/>
            <person name="Jerlstrom-Hultqvist J."/>
            <person name="Kolisko M."/>
            <person name="Simpson A.G.B."/>
            <person name="Roger A.J."/>
            <person name="Svard S.G."/>
            <person name="Andersson J.O."/>
        </authorList>
    </citation>
    <scope>NUCLEOTIDE SEQUENCE</scope>
    <source>
        <strain evidence="6">PC1</strain>
    </source>
</reference>